<name>A0A7H0SRI0_9CORY</name>
<dbReference type="RefSeq" id="WP_187974468.1">
    <property type="nucleotide sequence ID" value="NZ_CP046884.1"/>
</dbReference>
<dbReference type="KEGG" id="cpoy:GP475_11315"/>
<keyword evidence="1" id="KW-0175">Coiled coil</keyword>
<gene>
    <name evidence="3" type="ORF">GP475_11315</name>
</gene>
<evidence type="ECO:0000313" key="3">
    <source>
        <dbReference type="EMBL" id="QNQ91155.1"/>
    </source>
</evidence>
<dbReference type="AlphaFoldDB" id="A0A7H0SRI0"/>
<dbReference type="EMBL" id="CP046884">
    <property type="protein sequence ID" value="QNQ91155.1"/>
    <property type="molecule type" value="Genomic_DNA"/>
</dbReference>
<dbReference type="InterPro" id="IPR018760">
    <property type="entry name" value="DUF2326"/>
</dbReference>
<feature type="coiled-coil region" evidence="1">
    <location>
        <begin position="395"/>
        <end position="426"/>
    </location>
</feature>
<feature type="coiled-coil region" evidence="1">
    <location>
        <begin position="319"/>
        <end position="353"/>
    </location>
</feature>
<dbReference type="Gene3D" id="3.40.50.300">
    <property type="entry name" value="P-loop containing nucleotide triphosphate hydrolases"/>
    <property type="match status" value="1"/>
</dbReference>
<feature type="domain" description="DUF2326" evidence="2">
    <location>
        <begin position="429"/>
        <end position="522"/>
    </location>
</feature>
<sequence length="553" mass="62871">MLVEFDSDAFFHDERRPGPFCLQQGLNTILGTENTENSIGKSTTLLIIDFCFGGSDYIDKAKDVIKNVGHHEIRFAFLLGGETHYFRRATDTPKMVTVCDNEYRPVRSMPLDTFTAFVATQYGLEAAGITLRAAISNFMRIWQRKNADVDHPLLSYPADTQANGIKRLLKLFNKYQTLEAFVAASDEAKRQLDLFNAAGRYYDLPRARTITEVNNNRKLIEDLTADRDQAGRQAGLSAKEYTLAQQAAIDEIHAQREPLQRRLNHVNRQLGAMRRAKGLDKEVGLTRKFDALTEFFPDVEIARIHDIERFHHQIREVLHGQFRKETTELEDERERLTQAIEELGQNLRALSVAPTTTQAEIRAYGELDRRIRALHAANNAYAEEATLKETKAQAAETLKRESAAILQDIEDQLNQAMQRIDGEITREERTPPRITIHSVDKYSYSIEDDSGTGSTQRGLISFDLALLENSLLPAIAHDSMLVQPIEDQAFDGIVQTYARQHKQVFLAIDKISRYSTQTQQTLTESAFIHLEPGRELFGRSWSKKKKRKATASE</sequence>
<evidence type="ECO:0000256" key="1">
    <source>
        <dbReference type="SAM" id="Coils"/>
    </source>
</evidence>
<organism evidence="3 4">
    <name type="scientific">Corynebacterium poyangense</name>
    <dbReference type="NCBI Taxonomy" id="2684405"/>
    <lineage>
        <taxon>Bacteria</taxon>
        <taxon>Bacillati</taxon>
        <taxon>Actinomycetota</taxon>
        <taxon>Actinomycetes</taxon>
        <taxon>Mycobacteriales</taxon>
        <taxon>Corynebacteriaceae</taxon>
        <taxon>Corynebacterium</taxon>
    </lineage>
</organism>
<keyword evidence="4" id="KW-1185">Reference proteome</keyword>
<dbReference type="Proteomes" id="UP000516320">
    <property type="component" value="Chromosome"/>
</dbReference>
<evidence type="ECO:0000259" key="2">
    <source>
        <dbReference type="Pfam" id="PF10088"/>
    </source>
</evidence>
<dbReference type="Pfam" id="PF10088">
    <property type="entry name" value="DUF2326"/>
    <property type="match status" value="1"/>
</dbReference>
<evidence type="ECO:0000313" key="4">
    <source>
        <dbReference type="Proteomes" id="UP000516320"/>
    </source>
</evidence>
<dbReference type="InterPro" id="IPR027417">
    <property type="entry name" value="P-loop_NTPase"/>
</dbReference>
<accession>A0A7H0SRI0</accession>
<reference evidence="3 4" key="1">
    <citation type="submission" date="2019-12" db="EMBL/GenBank/DDBJ databases">
        <title>Corynebacterium sp. nov., isolated from feces of the Anser Albifrons in China.</title>
        <authorList>
            <person name="Liu Q."/>
        </authorList>
    </citation>
    <scope>NUCLEOTIDE SEQUENCE [LARGE SCALE GENOMIC DNA]</scope>
    <source>
        <strain evidence="3 4">4H37-19</strain>
    </source>
</reference>
<proteinExistence type="predicted"/>
<protein>
    <submittedName>
        <fullName evidence="3">DUF2326 domain-containing protein</fullName>
    </submittedName>
</protein>